<dbReference type="PANTHER" id="PTHR47529:SF1">
    <property type="entry name" value="PERIPLASMIC CHAPERONE PPID"/>
    <property type="match status" value="1"/>
</dbReference>
<proteinExistence type="inferred from homology"/>
<sequence length="631" mass="70314">MLQNIRDRFTGGFAIAILALLCVPFVFFGINYNFIGSGYAAKVNGEEISMFEFDDAYRQQLASYGEFGGQLPEQLRSILKQNVLNNLIWDEVVDQYLNDSGFRISDEMITKFIQSAPEFRVDGRFSKDSYYAWLAERGLEPVQFEASQRIGLREGQLQRGIAATAFVTPAEYRRYLNLVREQREVAIATFDIETIAEGIEISDSDVQSYYDDRPDGFMSSETVDLKYIELRRDELQQQLDISEQDLRDEYAAASNRYLQDEQRQASHILILFGDDEAAAREQATAIAARVRAGEPFADLARQYSADSGTAERGGDLGLLPHSQYQEELADPIFAMRKGEVSEPVRSDFGFHVIRLDDIQAGGPLPFEQVRAELEQELRLRRSDALWRDASRDIADALFDAESIEALASTVGLEVRQAEGYTRNGGAPFGNNQAAIDAVFDDGVLNNRQVSDIVELDANRSVVIQVSEYHEAERKQLDEVREQIVATIRNERARAILTEKASALQAALRDGQPFSAAAAAVEANAVVTAVIRRDDTETDANIRDAVFAVKKPPAGQQRIGTVQTTSGDEAVFSVMRYAPGRPEAIPVAQRDEGKRALSGQAGQADYTALVFELERDADVERNLEALAQQSMF</sequence>
<evidence type="ECO:0000256" key="9">
    <source>
        <dbReference type="ARBA" id="ARBA00040743"/>
    </source>
</evidence>
<feature type="coiled-coil region" evidence="12">
    <location>
        <begin position="225"/>
        <end position="252"/>
    </location>
</feature>
<dbReference type="AlphaFoldDB" id="A0A193LEL3"/>
<dbReference type="Proteomes" id="UP000092695">
    <property type="component" value="Chromosome"/>
</dbReference>
<evidence type="ECO:0000313" key="16">
    <source>
        <dbReference type="Proteomes" id="UP000092695"/>
    </source>
</evidence>
<dbReference type="KEGG" id="woc:BA177_06560"/>
<dbReference type="InterPro" id="IPR023058">
    <property type="entry name" value="PPIase_PpiC_CS"/>
</dbReference>
<dbReference type="InterPro" id="IPR027304">
    <property type="entry name" value="Trigger_fact/SurA_dom_sf"/>
</dbReference>
<evidence type="ECO:0000259" key="14">
    <source>
        <dbReference type="PROSITE" id="PS50198"/>
    </source>
</evidence>
<accession>A0A193LEL3</accession>
<dbReference type="PROSITE" id="PS50198">
    <property type="entry name" value="PPIC_PPIASE_2"/>
    <property type="match status" value="1"/>
</dbReference>
<name>A0A193LEL3_9GAMM</name>
<keyword evidence="11" id="KW-0413">Isomerase</keyword>
<comment type="similarity">
    <text evidence="8">Belongs to the PpiD chaperone family.</text>
</comment>
<keyword evidence="7" id="KW-0143">Chaperone</keyword>
<keyword evidence="5 13" id="KW-1133">Transmembrane helix</keyword>
<reference evidence="15 16" key="1">
    <citation type="submission" date="2016-06" db="EMBL/GenBank/DDBJ databases">
        <title>Complete genome sequence of a deep-branching marine Gamma Proteobacterium Woeseia oceani type strain XK5.</title>
        <authorList>
            <person name="Mu D."/>
            <person name="Du Z."/>
        </authorList>
    </citation>
    <scope>NUCLEOTIDE SEQUENCE [LARGE SCALE GENOMIC DNA]</scope>
    <source>
        <strain evidence="15 16">XK5</strain>
    </source>
</reference>
<evidence type="ECO:0000256" key="13">
    <source>
        <dbReference type="SAM" id="Phobius"/>
    </source>
</evidence>
<protein>
    <recommendedName>
        <fullName evidence="9">Periplasmic chaperone PpiD</fullName>
    </recommendedName>
    <alternativeName>
        <fullName evidence="10">Periplasmic folding chaperone</fullName>
    </alternativeName>
</protein>
<evidence type="ECO:0000256" key="10">
    <source>
        <dbReference type="ARBA" id="ARBA00042775"/>
    </source>
</evidence>
<dbReference type="SUPFAM" id="SSF54534">
    <property type="entry name" value="FKBP-like"/>
    <property type="match status" value="1"/>
</dbReference>
<dbReference type="PROSITE" id="PS01096">
    <property type="entry name" value="PPIC_PPIASE_1"/>
    <property type="match status" value="1"/>
</dbReference>
<keyword evidence="2" id="KW-1003">Cell membrane</keyword>
<feature type="domain" description="PpiC" evidence="14">
    <location>
        <begin position="260"/>
        <end position="357"/>
    </location>
</feature>
<evidence type="ECO:0000256" key="5">
    <source>
        <dbReference type="ARBA" id="ARBA00022989"/>
    </source>
</evidence>
<dbReference type="GO" id="GO:0005886">
    <property type="term" value="C:plasma membrane"/>
    <property type="evidence" value="ECO:0007669"/>
    <property type="project" value="UniProtKB-SubCell"/>
</dbReference>
<organism evidence="15 16">
    <name type="scientific">Woeseia oceani</name>
    <dbReference type="NCBI Taxonomy" id="1548547"/>
    <lineage>
        <taxon>Bacteria</taxon>
        <taxon>Pseudomonadati</taxon>
        <taxon>Pseudomonadota</taxon>
        <taxon>Gammaproteobacteria</taxon>
        <taxon>Woeseiales</taxon>
        <taxon>Woeseiaceae</taxon>
        <taxon>Woeseia</taxon>
    </lineage>
</organism>
<dbReference type="STRING" id="1548547.BA177_06560"/>
<keyword evidence="3" id="KW-0997">Cell inner membrane</keyword>
<evidence type="ECO:0000256" key="8">
    <source>
        <dbReference type="ARBA" id="ARBA00038408"/>
    </source>
</evidence>
<dbReference type="OrthoDB" id="9812372at2"/>
<evidence type="ECO:0000256" key="11">
    <source>
        <dbReference type="PROSITE-ProRule" id="PRU00278"/>
    </source>
</evidence>
<evidence type="ECO:0000256" key="4">
    <source>
        <dbReference type="ARBA" id="ARBA00022692"/>
    </source>
</evidence>
<keyword evidence="6 13" id="KW-0472">Membrane</keyword>
<dbReference type="RefSeq" id="WP_068614421.1">
    <property type="nucleotide sequence ID" value="NZ_CP016268.1"/>
</dbReference>
<evidence type="ECO:0000256" key="7">
    <source>
        <dbReference type="ARBA" id="ARBA00023186"/>
    </source>
</evidence>
<dbReference type="Pfam" id="PF13624">
    <property type="entry name" value="SurA_N_3"/>
    <property type="match status" value="1"/>
</dbReference>
<evidence type="ECO:0000256" key="3">
    <source>
        <dbReference type="ARBA" id="ARBA00022519"/>
    </source>
</evidence>
<keyword evidence="16" id="KW-1185">Reference proteome</keyword>
<evidence type="ECO:0000256" key="1">
    <source>
        <dbReference type="ARBA" id="ARBA00004382"/>
    </source>
</evidence>
<evidence type="ECO:0000256" key="6">
    <source>
        <dbReference type="ARBA" id="ARBA00023136"/>
    </source>
</evidence>
<keyword evidence="12" id="KW-0175">Coiled coil</keyword>
<feature type="transmembrane region" description="Helical" evidence="13">
    <location>
        <begin position="12"/>
        <end position="34"/>
    </location>
</feature>
<dbReference type="Pfam" id="PF00639">
    <property type="entry name" value="Rotamase"/>
    <property type="match status" value="1"/>
</dbReference>
<evidence type="ECO:0000313" key="15">
    <source>
        <dbReference type="EMBL" id="ANO50908.1"/>
    </source>
</evidence>
<dbReference type="SUPFAM" id="SSF109998">
    <property type="entry name" value="Triger factor/SurA peptide-binding domain-like"/>
    <property type="match status" value="1"/>
</dbReference>
<gene>
    <name evidence="15" type="ORF">BA177_06560</name>
</gene>
<keyword evidence="11" id="KW-0697">Rotamase</keyword>
<keyword evidence="4 13" id="KW-0812">Transmembrane</keyword>
<evidence type="ECO:0000256" key="12">
    <source>
        <dbReference type="SAM" id="Coils"/>
    </source>
</evidence>
<dbReference type="PANTHER" id="PTHR47529">
    <property type="entry name" value="PEPTIDYL-PROLYL CIS-TRANS ISOMERASE D"/>
    <property type="match status" value="1"/>
</dbReference>
<comment type="subcellular location">
    <subcellularLocation>
        <location evidence="1">Cell inner membrane</location>
        <topology evidence="1">Single-pass type II membrane protein</topology>
        <orientation evidence="1">Periplasmic side</orientation>
    </subcellularLocation>
</comment>
<evidence type="ECO:0000256" key="2">
    <source>
        <dbReference type="ARBA" id="ARBA00022475"/>
    </source>
</evidence>
<dbReference type="InterPro" id="IPR046357">
    <property type="entry name" value="PPIase_dom_sf"/>
</dbReference>
<dbReference type="EMBL" id="CP016268">
    <property type="protein sequence ID" value="ANO50908.1"/>
    <property type="molecule type" value="Genomic_DNA"/>
</dbReference>
<dbReference type="GO" id="GO:0003755">
    <property type="term" value="F:peptidyl-prolyl cis-trans isomerase activity"/>
    <property type="evidence" value="ECO:0007669"/>
    <property type="project" value="UniProtKB-KW"/>
</dbReference>
<dbReference type="Gene3D" id="1.10.4030.10">
    <property type="entry name" value="Porin chaperone SurA, peptide-binding domain"/>
    <property type="match status" value="1"/>
</dbReference>
<dbReference type="Gene3D" id="3.10.50.40">
    <property type="match status" value="1"/>
</dbReference>
<dbReference type="InterPro" id="IPR000297">
    <property type="entry name" value="PPIase_PpiC"/>
</dbReference>
<dbReference type="InterPro" id="IPR052029">
    <property type="entry name" value="PpiD_chaperone"/>
</dbReference>